<sequence>MEAQDDTKKRRRSATQLEHQVSKKPKIELKVSMSTRASNMTTPPRLPRVDKLATIASSSLLLNLPREIRDMIYDECLKPFAAPPKSRYTEIFSTNIFFLCTQISLEARNRLLKANWVCQRTTGSAVQAPWT</sequence>
<evidence type="ECO:0008006" key="4">
    <source>
        <dbReference type="Google" id="ProtNLM"/>
    </source>
</evidence>
<reference evidence="2" key="1">
    <citation type="journal article" date="2020" name="Stud. Mycol.">
        <title>101 Dothideomycetes genomes: a test case for predicting lifestyles and emergence of pathogens.</title>
        <authorList>
            <person name="Haridas S."/>
            <person name="Albert R."/>
            <person name="Binder M."/>
            <person name="Bloem J."/>
            <person name="Labutti K."/>
            <person name="Salamov A."/>
            <person name="Andreopoulos B."/>
            <person name="Baker S."/>
            <person name="Barry K."/>
            <person name="Bills G."/>
            <person name="Bluhm B."/>
            <person name="Cannon C."/>
            <person name="Castanera R."/>
            <person name="Culley D."/>
            <person name="Daum C."/>
            <person name="Ezra D."/>
            <person name="Gonzalez J."/>
            <person name="Henrissat B."/>
            <person name="Kuo A."/>
            <person name="Liang C."/>
            <person name="Lipzen A."/>
            <person name="Lutzoni F."/>
            <person name="Magnuson J."/>
            <person name="Mondo S."/>
            <person name="Nolan M."/>
            <person name="Ohm R."/>
            <person name="Pangilinan J."/>
            <person name="Park H.-J."/>
            <person name="Ramirez L."/>
            <person name="Alfaro M."/>
            <person name="Sun H."/>
            <person name="Tritt A."/>
            <person name="Yoshinaga Y."/>
            <person name="Zwiers L.-H."/>
            <person name="Turgeon B."/>
            <person name="Goodwin S."/>
            <person name="Spatafora J."/>
            <person name="Crous P."/>
            <person name="Grigoriev I."/>
        </authorList>
    </citation>
    <scope>NUCLEOTIDE SEQUENCE</scope>
    <source>
        <strain evidence="2">CBS 130266</strain>
    </source>
</reference>
<protein>
    <recommendedName>
        <fullName evidence="4">F-box domain-containing protein</fullName>
    </recommendedName>
</protein>
<organism evidence="2 3">
    <name type="scientific">Tothia fuscella</name>
    <dbReference type="NCBI Taxonomy" id="1048955"/>
    <lineage>
        <taxon>Eukaryota</taxon>
        <taxon>Fungi</taxon>
        <taxon>Dikarya</taxon>
        <taxon>Ascomycota</taxon>
        <taxon>Pezizomycotina</taxon>
        <taxon>Dothideomycetes</taxon>
        <taxon>Pleosporomycetidae</taxon>
        <taxon>Venturiales</taxon>
        <taxon>Cylindrosympodiaceae</taxon>
        <taxon>Tothia</taxon>
    </lineage>
</organism>
<evidence type="ECO:0000313" key="2">
    <source>
        <dbReference type="EMBL" id="KAF2428780.1"/>
    </source>
</evidence>
<proteinExistence type="predicted"/>
<dbReference type="AlphaFoldDB" id="A0A9P4TWQ6"/>
<gene>
    <name evidence="2" type="ORF">EJ08DRAFT_319503</name>
</gene>
<evidence type="ECO:0000313" key="3">
    <source>
        <dbReference type="Proteomes" id="UP000800235"/>
    </source>
</evidence>
<accession>A0A9P4TWQ6</accession>
<name>A0A9P4TWQ6_9PEZI</name>
<dbReference type="Proteomes" id="UP000800235">
    <property type="component" value="Unassembled WGS sequence"/>
</dbReference>
<evidence type="ECO:0000256" key="1">
    <source>
        <dbReference type="SAM" id="MobiDB-lite"/>
    </source>
</evidence>
<dbReference type="EMBL" id="MU007053">
    <property type="protein sequence ID" value="KAF2428780.1"/>
    <property type="molecule type" value="Genomic_DNA"/>
</dbReference>
<comment type="caution">
    <text evidence="2">The sequence shown here is derived from an EMBL/GenBank/DDBJ whole genome shotgun (WGS) entry which is preliminary data.</text>
</comment>
<feature type="region of interest" description="Disordered" evidence="1">
    <location>
        <begin position="1"/>
        <end position="22"/>
    </location>
</feature>
<keyword evidence="3" id="KW-1185">Reference proteome</keyword>